<evidence type="ECO:0000313" key="1">
    <source>
        <dbReference type="EMBL" id="NWR75368.1"/>
    </source>
</evidence>
<feature type="non-terminal residue" evidence="1">
    <location>
        <position position="152"/>
    </location>
</feature>
<dbReference type="EMBL" id="VYZI01000256">
    <property type="protein sequence ID" value="NWR75368.1"/>
    <property type="molecule type" value="Genomic_DNA"/>
</dbReference>
<gene>
    <name evidence="1" type="primary">Jchain</name>
    <name evidence="1" type="ORF">CENUNI_R12233</name>
</gene>
<feature type="non-terminal residue" evidence="1">
    <location>
        <position position="1"/>
    </location>
</feature>
<dbReference type="Proteomes" id="UP000517892">
    <property type="component" value="Unassembled WGS sequence"/>
</dbReference>
<sequence>FLLDSGTAYPVLSGYPQYSDDKEYVLVNNKCQCVTVTSKFVPSKENPDEEILERNIRILVPLKARENISDPLSPLRTTFVYRMTELCKKCSPVEIELGGETYQAQQSTSCNEPETCYTYDRNKCYTSTFPFLYHGEVENVKAALTPASCFAD</sequence>
<keyword evidence="2" id="KW-1185">Reference proteome</keyword>
<dbReference type="GO" id="GO:0071756">
    <property type="term" value="C:pentameric IgM immunoglobulin complex"/>
    <property type="evidence" value="ECO:0007669"/>
    <property type="project" value="TreeGrafter"/>
</dbReference>
<dbReference type="InterPro" id="IPR024110">
    <property type="entry name" value="Ig_J"/>
</dbReference>
<organism evidence="1 2">
    <name type="scientific">Centropus unirufus</name>
    <dbReference type="NCBI Taxonomy" id="1118519"/>
    <lineage>
        <taxon>Eukaryota</taxon>
        <taxon>Metazoa</taxon>
        <taxon>Chordata</taxon>
        <taxon>Craniata</taxon>
        <taxon>Vertebrata</taxon>
        <taxon>Euteleostomi</taxon>
        <taxon>Archelosauria</taxon>
        <taxon>Archosauria</taxon>
        <taxon>Dinosauria</taxon>
        <taxon>Saurischia</taxon>
        <taxon>Theropoda</taxon>
        <taxon>Coelurosauria</taxon>
        <taxon>Aves</taxon>
        <taxon>Neognathae</taxon>
        <taxon>Neoaves</taxon>
        <taxon>Otidimorphae</taxon>
        <taxon>Cuculiformes</taxon>
        <taxon>Centropidae</taxon>
        <taxon>Centropus</taxon>
    </lineage>
</organism>
<dbReference type="Pfam" id="PF15097">
    <property type="entry name" value="Ig_J_chain"/>
    <property type="match status" value="1"/>
</dbReference>
<dbReference type="OrthoDB" id="9936784at2759"/>
<proteinExistence type="predicted"/>
<dbReference type="GO" id="GO:0034987">
    <property type="term" value="F:immunoglobulin receptor binding"/>
    <property type="evidence" value="ECO:0007669"/>
    <property type="project" value="TreeGrafter"/>
</dbReference>
<comment type="caution">
    <text evidence="1">The sequence shown here is derived from an EMBL/GenBank/DDBJ whole genome shotgun (WGS) entry which is preliminary data.</text>
</comment>
<reference evidence="1 2" key="1">
    <citation type="submission" date="2019-09" db="EMBL/GenBank/DDBJ databases">
        <title>Bird 10,000 Genomes (B10K) Project - Family phase.</title>
        <authorList>
            <person name="Zhang G."/>
        </authorList>
    </citation>
    <scope>NUCLEOTIDE SEQUENCE [LARGE SCALE GENOMIC DNA]</scope>
    <source>
        <strain evidence="1">B10K-DU-017-25</strain>
        <tissue evidence="1">Mixed tissue sample</tissue>
    </source>
</reference>
<protein>
    <submittedName>
        <fullName evidence="1">IGJ protein</fullName>
    </submittedName>
</protein>
<dbReference type="PANTHER" id="PTHR10070">
    <property type="entry name" value="IMMUNOGLOBULIN J CHAIN"/>
    <property type="match status" value="1"/>
</dbReference>
<accession>A0A7K4ZXP1</accession>
<evidence type="ECO:0000313" key="2">
    <source>
        <dbReference type="Proteomes" id="UP000517892"/>
    </source>
</evidence>
<dbReference type="AlphaFoldDB" id="A0A7K4ZXP1"/>
<name>A0A7K4ZXP1_9AVES</name>
<dbReference type="PANTHER" id="PTHR10070:SF2">
    <property type="entry name" value="IMMUNOGLOBULIN J CHAIN"/>
    <property type="match status" value="1"/>
</dbReference>
<dbReference type="GO" id="GO:0006959">
    <property type="term" value="P:humoral immune response"/>
    <property type="evidence" value="ECO:0007669"/>
    <property type="project" value="TreeGrafter"/>
</dbReference>